<protein>
    <recommendedName>
        <fullName evidence="1">DUF3991 domain-containing protein</fullName>
    </recommendedName>
</protein>
<reference evidence="2 3" key="1">
    <citation type="submission" date="2017-08" db="EMBL/GenBank/DDBJ databases">
        <title>Infants hospitalized years apart are colonized by the same room-sourced microbial strains.</title>
        <authorList>
            <person name="Brooks B."/>
            <person name="Olm M.R."/>
            <person name="Firek B.A."/>
            <person name="Baker R."/>
            <person name="Thomas B.C."/>
            <person name="Morowitz M.J."/>
            <person name="Banfield J.F."/>
        </authorList>
    </citation>
    <scope>NUCLEOTIDE SEQUENCE [LARGE SCALE GENOMIC DNA]</scope>
    <source>
        <strain evidence="2">S2_006_000_R2_64</strain>
    </source>
</reference>
<evidence type="ECO:0000313" key="3">
    <source>
        <dbReference type="Proteomes" id="UP000249739"/>
    </source>
</evidence>
<dbReference type="AlphaFoldDB" id="A0A2W5FGG8"/>
<dbReference type="Pfam" id="PF13154">
    <property type="entry name" value="DUF3991"/>
    <property type="match status" value="1"/>
</dbReference>
<dbReference type="EMBL" id="QFOT01000182">
    <property type="protein sequence ID" value="PZP53414.1"/>
    <property type="molecule type" value="Genomic_DNA"/>
</dbReference>
<gene>
    <name evidence="2" type="ORF">DI586_11100</name>
</gene>
<feature type="domain" description="DUF3991" evidence="1">
    <location>
        <begin position="131"/>
        <end position="163"/>
    </location>
</feature>
<comment type="caution">
    <text evidence="2">The sequence shown here is derived from an EMBL/GenBank/DDBJ whole genome shotgun (WGS) entry which is preliminary data.</text>
</comment>
<organism evidence="2 3">
    <name type="scientific">Micavibrio aeruginosavorus</name>
    <dbReference type="NCBI Taxonomy" id="349221"/>
    <lineage>
        <taxon>Bacteria</taxon>
        <taxon>Pseudomonadati</taxon>
        <taxon>Bdellovibrionota</taxon>
        <taxon>Bdellovibrionia</taxon>
        <taxon>Bdellovibrionales</taxon>
        <taxon>Pseudobdellovibrionaceae</taxon>
        <taxon>Micavibrio</taxon>
    </lineage>
</organism>
<evidence type="ECO:0000313" key="2">
    <source>
        <dbReference type="EMBL" id="PZP53414.1"/>
    </source>
</evidence>
<evidence type="ECO:0000259" key="1">
    <source>
        <dbReference type="Pfam" id="PF13154"/>
    </source>
</evidence>
<dbReference type="InterPro" id="IPR025054">
    <property type="entry name" value="DUF3991"/>
</dbReference>
<accession>A0A2W5FGG8</accession>
<sequence length="168" mass="18923">MQKYDFATFKHSVNLSHYAAAQGYELDSKKSTRSSLVMRHTATGDKIIVSKKAANWVYFSVHDDSDNGTIVDFIEKRTSKSLPEIGKELAAWSGGAGALPVYALPDVQEQIYDRTRIANAFKWMRPVAAHPYLINERKIPASVLNHPKFSGRIFQDRYGNAVFQNLTN</sequence>
<proteinExistence type="predicted"/>
<name>A0A2W5FGG8_9BACT</name>
<dbReference type="Proteomes" id="UP000249739">
    <property type="component" value="Unassembled WGS sequence"/>
</dbReference>